<dbReference type="EMBL" id="JAUSTP010000001">
    <property type="protein sequence ID" value="MDQ0188270.1"/>
    <property type="molecule type" value="Genomic_DNA"/>
</dbReference>
<sequence>MKNDFEPLDDGSILVYLQQRDGEQFTTIIDCGSLVKLQGINRRWYAAKMHSGIQVVARSDSPNGRLMYLSRVLAETPDELYCEHINGDTTDNRLCNLRNVTVSERMQNRGLLRSNRTGIRGVSLNNKGKYVAQAQLNRQKYYLGLFEELEQAAAVVTAWRRRNMTHSEVDKVQ</sequence>
<keyword evidence="2" id="KW-1185">Reference proteome</keyword>
<dbReference type="RefSeq" id="WP_274455679.1">
    <property type="nucleotide sequence ID" value="NZ_CP067097.1"/>
</dbReference>
<dbReference type="SUPFAM" id="SSF54171">
    <property type="entry name" value="DNA-binding domain"/>
    <property type="match status" value="1"/>
</dbReference>
<evidence type="ECO:0000313" key="2">
    <source>
        <dbReference type="Proteomes" id="UP001232973"/>
    </source>
</evidence>
<comment type="caution">
    <text evidence="1">The sequence shown here is derived from an EMBL/GenBank/DDBJ whole genome shotgun (WGS) entry which is preliminary data.</text>
</comment>
<protein>
    <recommendedName>
        <fullName evidence="3">HNH endonuclease</fullName>
    </recommendedName>
</protein>
<organism evidence="1 2">
    <name type="scientific">Alicyclobacillus cycloheptanicus</name>
    <dbReference type="NCBI Taxonomy" id="1457"/>
    <lineage>
        <taxon>Bacteria</taxon>
        <taxon>Bacillati</taxon>
        <taxon>Bacillota</taxon>
        <taxon>Bacilli</taxon>
        <taxon>Bacillales</taxon>
        <taxon>Alicyclobacillaceae</taxon>
        <taxon>Alicyclobacillus</taxon>
    </lineage>
</organism>
<evidence type="ECO:0008006" key="3">
    <source>
        <dbReference type="Google" id="ProtNLM"/>
    </source>
</evidence>
<accession>A0ABT9XDQ3</accession>
<dbReference type="Proteomes" id="UP001232973">
    <property type="component" value="Unassembled WGS sequence"/>
</dbReference>
<dbReference type="SUPFAM" id="SSF54060">
    <property type="entry name" value="His-Me finger endonucleases"/>
    <property type="match status" value="1"/>
</dbReference>
<name>A0ABT9XDQ3_9BACL</name>
<dbReference type="Gene3D" id="3.90.75.20">
    <property type="match status" value="1"/>
</dbReference>
<proteinExistence type="predicted"/>
<dbReference type="InterPro" id="IPR044925">
    <property type="entry name" value="His-Me_finger_sf"/>
</dbReference>
<gene>
    <name evidence="1" type="ORF">J2S03_000074</name>
</gene>
<dbReference type="InterPro" id="IPR016177">
    <property type="entry name" value="DNA-bd_dom_sf"/>
</dbReference>
<reference evidence="1 2" key="1">
    <citation type="submission" date="2023-07" db="EMBL/GenBank/DDBJ databases">
        <title>Genomic Encyclopedia of Type Strains, Phase IV (KMG-IV): sequencing the most valuable type-strain genomes for metagenomic binning, comparative biology and taxonomic classification.</title>
        <authorList>
            <person name="Goeker M."/>
        </authorList>
    </citation>
    <scope>NUCLEOTIDE SEQUENCE [LARGE SCALE GENOMIC DNA]</scope>
    <source>
        <strain evidence="1 2">DSM 4006</strain>
    </source>
</reference>
<evidence type="ECO:0000313" key="1">
    <source>
        <dbReference type="EMBL" id="MDQ0188270.1"/>
    </source>
</evidence>